<dbReference type="Pfam" id="PF17784">
    <property type="entry name" value="Sulfotransfer_4"/>
    <property type="match status" value="1"/>
</dbReference>
<dbReference type="PANTHER" id="PTHR36978:SF4">
    <property type="entry name" value="P-LOOP CONTAINING NUCLEOSIDE TRIPHOSPHATE HYDROLASE PROTEIN"/>
    <property type="match status" value="1"/>
</dbReference>
<gene>
    <name evidence="1" type="ORF">KHLLAP_LOCUS14404</name>
</gene>
<evidence type="ECO:0000313" key="2">
    <source>
        <dbReference type="Proteomes" id="UP001295740"/>
    </source>
</evidence>
<reference evidence="1" key="1">
    <citation type="submission" date="2023-10" db="EMBL/GenBank/DDBJ databases">
        <authorList>
            <person name="Hackl T."/>
        </authorList>
    </citation>
    <scope>NUCLEOTIDE SEQUENCE</scope>
</reference>
<name>A0AAI8VZI1_9PEZI</name>
<organism evidence="1 2">
    <name type="scientific">Anthostomella pinea</name>
    <dbReference type="NCBI Taxonomy" id="933095"/>
    <lineage>
        <taxon>Eukaryota</taxon>
        <taxon>Fungi</taxon>
        <taxon>Dikarya</taxon>
        <taxon>Ascomycota</taxon>
        <taxon>Pezizomycotina</taxon>
        <taxon>Sordariomycetes</taxon>
        <taxon>Xylariomycetidae</taxon>
        <taxon>Xylariales</taxon>
        <taxon>Xylariaceae</taxon>
        <taxon>Anthostomella</taxon>
    </lineage>
</organism>
<dbReference type="SUPFAM" id="SSF52540">
    <property type="entry name" value="P-loop containing nucleoside triphosphate hydrolases"/>
    <property type="match status" value="1"/>
</dbReference>
<proteinExistence type="predicted"/>
<dbReference type="EMBL" id="CAUWAG010000020">
    <property type="protein sequence ID" value="CAJ2513936.1"/>
    <property type="molecule type" value="Genomic_DNA"/>
</dbReference>
<dbReference type="Proteomes" id="UP001295740">
    <property type="component" value="Unassembled WGS sequence"/>
</dbReference>
<accession>A0AAI8VZI1</accession>
<evidence type="ECO:0000313" key="1">
    <source>
        <dbReference type="EMBL" id="CAJ2513936.1"/>
    </source>
</evidence>
<sequence length="264" mass="29711">MAPAQRYVDTLPEPPHPPLPMKVIVLSYSRSGTLGLYRALNMLGYRCYHTVEMMREGVSHLRLFNEAHRAHLPFPTSTSPSSPSPSPKPYTRADFDRWLHAYDALSDIPCHLFPEIIAAYPSAKFILVKRDPDRWMASVRATVGALMDDMSRFPLRYCRLFDAFLDDFFRFNEQIVAQASRGGNIASVKKLVPPEQLCVVRLEDGLGWEQICPFLELPIPETKYPRGNEPLEFKGVVYGLMAPHIRKAMFTMGAALVGALSVGA</sequence>
<dbReference type="PANTHER" id="PTHR36978">
    <property type="entry name" value="P-LOOP CONTAINING NUCLEOTIDE TRIPHOSPHATE HYDROLASE"/>
    <property type="match status" value="1"/>
</dbReference>
<dbReference type="AlphaFoldDB" id="A0AAI8VZI1"/>
<keyword evidence="2" id="KW-1185">Reference proteome</keyword>
<dbReference type="Gene3D" id="3.40.50.300">
    <property type="entry name" value="P-loop containing nucleotide triphosphate hydrolases"/>
    <property type="match status" value="1"/>
</dbReference>
<comment type="caution">
    <text evidence="1">The sequence shown here is derived from an EMBL/GenBank/DDBJ whole genome shotgun (WGS) entry which is preliminary data.</text>
</comment>
<protein>
    <submittedName>
        <fullName evidence="1">Uu.00g020550.m01.CDS01</fullName>
    </submittedName>
</protein>
<dbReference type="InterPro" id="IPR040632">
    <property type="entry name" value="Sulfotransfer_4"/>
</dbReference>
<dbReference type="InterPro" id="IPR027417">
    <property type="entry name" value="P-loop_NTPase"/>
</dbReference>